<dbReference type="Pfam" id="PF07859">
    <property type="entry name" value="Abhydrolase_3"/>
    <property type="match status" value="1"/>
</dbReference>
<evidence type="ECO:0000259" key="2">
    <source>
        <dbReference type="Pfam" id="PF07859"/>
    </source>
</evidence>
<dbReference type="Gene3D" id="3.40.50.1820">
    <property type="entry name" value="alpha/beta hydrolase"/>
    <property type="match status" value="1"/>
</dbReference>
<dbReference type="InterPro" id="IPR029058">
    <property type="entry name" value="AB_hydrolase_fold"/>
</dbReference>
<dbReference type="PANTHER" id="PTHR48081:SF8">
    <property type="entry name" value="ALPHA_BETA HYDROLASE FOLD-3 DOMAIN-CONTAINING PROTEIN-RELATED"/>
    <property type="match status" value="1"/>
</dbReference>
<name>A0ABN2MV67_9PSEU</name>
<evidence type="ECO:0000313" key="3">
    <source>
        <dbReference type="EMBL" id="GAA1838618.1"/>
    </source>
</evidence>
<feature type="domain" description="Alpha/beta hydrolase fold-3" evidence="2">
    <location>
        <begin position="94"/>
        <end position="300"/>
    </location>
</feature>
<accession>A0ABN2MV67</accession>
<proteinExistence type="predicted"/>
<dbReference type="InterPro" id="IPR013094">
    <property type="entry name" value="AB_hydrolase_3"/>
</dbReference>
<dbReference type="PANTHER" id="PTHR48081">
    <property type="entry name" value="AB HYDROLASE SUPERFAMILY PROTEIN C4A8.06C"/>
    <property type="match status" value="1"/>
</dbReference>
<dbReference type="SUPFAM" id="SSF53474">
    <property type="entry name" value="alpha/beta-Hydrolases"/>
    <property type="match status" value="1"/>
</dbReference>
<reference evidence="3 4" key="1">
    <citation type="journal article" date="2019" name="Int. J. Syst. Evol. Microbiol.">
        <title>The Global Catalogue of Microorganisms (GCM) 10K type strain sequencing project: providing services to taxonomists for standard genome sequencing and annotation.</title>
        <authorList>
            <consortium name="The Broad Institute Genomics Platform"/>
            <consortium name="The Broad Institute Genome Sequencing Center for Infectious Disease"/>
            <person name="Wu L."/>
            <person name="Ma J."/>
        </authorList>
    </citation>
    <scope>NUCLEOTIDE SEQUENCE [LARGE SCALE GENOMIC DNA]</scope>
    <source>
        <strain evidence="3 4">JCM 16009</strain>
    </source>
</reference>
<dbReference type="Proteomes" id="UP001500449">
    <property type="component" value="Unassembled WGS sequence"/>
</dbReference>
<organism evidence="3 4">
    <name type="scientific">Pseudonocardia ailaonensis</name>
    <dbReference type="NCBI Taxonomy" id="367279"/>
    <lineage>
        <taxon>Bacteria</taxon>
        <taxon>Bacillati</taxon>
        <taxon>Actinomycetota</taxon>
        <taxon>Actinomycetes</taxon>
        <taxon>Pseudonocardiales</taxon>
        <taxon>Pseudonocardiaceae</taxon>
        <taxon>Pseudonocardia</taxon>
    </lineage>
</organism>
<evidence type="ECO:0000313" key="4">
    <source>
        <dbReference type="Proteomes" id="UP001500449"/>
    </source>
</evidence>
<evidence type="ECO:0000256" key="1">
    <source>
        <dbReference type="ARBA" id="ARBA00022801"/>
    </source>
</evidence>
<sequence>MSTGPSGTTARTPAVPAVDAELGAALDLARPGLPATITADLIPALQQASAMTPEALAELAAASGFEFEVRSVDGMFDVVVGRPGAVARPAPVVYFVHGGGMVMGSPAFGLDLALPWAEEAGAVVVSVGYRLAPGQPDPVPAEDCWAGLAWTVAHADELSVDPGRIVVAGHSAGAGLAAGVALRARDEGGPALLGQLLMCPMLDDRERTPSSTALDGQGVWDRTSNRVGWTALLGDRRAGPDVSPYTAPARAGDVAGLAPAYLDVGSVETFRDEVVEYAGRIWLDGGDAELHVWPGAYHCFEIVAPTAVVSRRALAARAQWMARILGTMPRPAGRRGQRPIA</sequence>
<dbReference type="InterPro" id="IPR050300">
    <property type="entry name" value="GDXG_lipolytic_enzyme"/>
</dbReference>
<protein>
    <submittedName>
        <fullName evidence="3">Alpha/beta hydrolase</fullName>
    </submittedName>
</protein>
<gene>
    <name evidence="3" type="ORF">GCM10009836_17080</name>
</gene>
<keyword evidence="1 3" id="KW-0378">Hydrolase</keyword>
<keyword evidence="4" id="KW-1185">Reference proteome</keyword>
<dbReference type="RefSeq" id="WP_344414227.1">
    <property type="nucleotide sequence ID" value="NZ_BAAAQK010000004.1"/>
</dbReference>
<dbReference type="EMBL" id="BAAAQK010000004">
    <property type="protein sequence ID" value="GAA1838618.1"/>
    <property type="molecule type" value="Genomic_DNA"/>
</dbReference>
<dbReference type="GO" id="GO:0016787">
    <property type="term" value="F:hydrolase activity"/>
    <property type="evidence" value="ECO:0007669"/>
    <property type="project" value="UniProtKB-KW"/>
</dbReference>
<comment type="caution">
    <text evidence="3">The sequence shown here is derived from an EMBL/GenBank/DDBJ whole genome shotgun (WGS) entry which is preliminary data.</text>
</comment>